<name>A0A1Y5RAP4_9RHOB</name>
<keyword evidence="3" id="KW-1185">Reference proteome</keyword>
<protein>
    <recommendedName>
        <fullName evidence="4">ATP-dependent transcriptional regulator</fullName>
    </recommendedName>
</protein>
<evidence type="ECO:0000256" key="1">
    <source>
        <dbReference type="SAM" id="SignalP"/>
    </source>
</evidence>
<organism evidence="2 3">
    <name type="scientific">Pseudoruegeria aquimaris</name>
    <dbReference type="NCBI Taxonomy" id="393663"/>
    <lineage>
        <taxon>Bacteria</taxon>
        <taxon>Pseudomonadati</taxon>
        <taxon>Pseudomonadota</taxon>
        <taxon>Alphaproteobacteria</taxon>
        <taxon>Rhodobacterales</taxon>
        <taxon>Roseobacteraceae</taxon>
        <taxon>Pseudoruegeria</taxon>
    </lineage>
</organism>
<dbReference type="RefSeq" id="WP_085866808.1">
    <property type="nucleotide sequence ID" value="NZ_FWFQ01000001.1"/>
</dbReference>
<evidence type="ECO:0008006" key="4">
    <source>
        <dbReference type="Google" id="ProtNLM"/>
    </source>
</evidence>
<evidence type="ECO:0000313" key="3">
    <source>
        <dbReference type="Proteomes" id="UP000193409"/>
    </source>
</evidence>
<dbReference type="AlphaFoldDB" id="A0A1Y5RAP4"/>
<proteinExistence type="predicted"/>
<dbReference type="Pfam" id="PF11150">
    <property type="entry name" value="DUF2927"/>
    <property type="match status" value="1"/>
</dbReference>
<gene>
    <name evidence="2" type="ORF">PSA7680_00223</name>
</gene>
<accession>A0A1Y5RAP4</accession>
<dbReference type="EMBL" id="FWFQ01000001">
    <property type="protein sequence ID" value="SLN12935.1"/>
    <property type="molecule type" value="Genomic_DNA"/>
</dbReference>
<dbReference type="OrthoDB" id="7823193at2"/>
<dbReference type="PROSITE" id="PS51257">
    <property type="entry name" value="PROKAR_LIPOPROTEIN"/>
    <property type="match status" value="1"/>
</dbReference>
<reference evidence="2 3" key="1">
    <citation type="submission" date="2017-03" db="EMBL/GenBank/DDBJ databases">
        <authorList>
            <person name="Afonso C.L."/>
            <person name="Miller P.J."/>
            <person name="Scott M.A."/>
            <person name="Spackman E."/>
            <person name="Goraichik I."/>
            <person name="Dimitrov K.M."/>
            <person name="Suarez D.L."/>
            <person name="Swayne D.E."/>
        </authorList>
    </citation>
    <scope>NUCLEOTIDE SEQUENCE [LARGE SCALE GENOMIC DNA]</scope>
    <source>
        <strain evidence="2 3">CECT 7680</strain>
    </source>
</reference>
<feature type="chain" id="PRO_5011001269" description="ATP-dependent transcriptional regulator" evidence="1">
    <location>
        <begin position="17"/>
        <end position="459"/>
    </location>
</feature>
<sequence>MRILVFPFLLTLAACSGGPSSDVTTRATAIDAQLPPMNVFPAQSTPAPTRANSEMVRDFLDLTFKMESGRQLATLTRFEEPITVRVSGAAPASLSTDLAKLIGRLRSEAGIDISRVSGPGPANLNIEAVPSREMRRLAPSAACFVVPRLTSWADYKRHRKSSLVDWTTLERRETMAIFVKSDESPQELRDCLHEEIAQALGPVNDLYRLPDSVFNDDNMNNVLTGFDMLMLRAYYDPALRNGMSRNQVAEVLPGVLRRLNPRGEGRSPNYLPSTSKAWKSAVEEALGPRGSLGTRRAAAQRAVSIAQSEGWTDHRRGFSHYIVGRLSQSSQAETALAAFLKADAFYAQSALTEAHRAHVGVQLTAYALAAGQASSALEMANRHMPPLSRNQNAALLANLMMMKAEALELIGRPAEARNVRLDSLGWARYGFADVNEVRRRQAEVAALVPRRAAAGSGNG</sequence>
<dbReference type="InterPro" id="IPR021323">
    <property type="entry name" value="DUF2927"/>
</dbReference>
<dbReference type="Proteomes" id="UP000193409">
    <property type="component" value="Unassembled WGS sequence"/>
</dbReference>
<keyword evidence="1" id="KW-0732">Signal</keyword>
<feature type="signal peptide" evidence="1">
    <location>
        <begin position="1"/>
        <end position="16"/>
    </location>
</feature>
<evidence type="ECO:0000313" key="2">
    <source>
        <dbReference type="EMBL" id="SLN12935.1"/>
    </source>
</evidence>